<dbReference type="InterPro" id="IPR008936">
    <property type="entry name" value="Rho_GTPase_activation_prot"/>
</dbReference>
<keyword evidence="9" id="KW-1185">Reference proteome</keyword>
<dbReference type="SMART" id="SM00324">
    <property type="entry name" value="RhoGAP"/>
    <property type="match status" value="1"/>
</dbReference>
<feature type="region of interest" description="Disordered" evidence="4">
    <location>
        <begin position="147"/>
        <end position="172"/>
    </location>
</feature>
<dbReference type="InterPro" id="IPR011993">
    <property type="entry name" value="PH-like_dom_sf"/>
</dbReference>
<dbReference type="SMART" id="SM00326">
    <property type="entry name" value="SH3"/>
    <property type="match status" value="1"/>
</dbReference>
<dbReference type="Pfam" id="PF00169">
    <property type="entry name" value="PH"/>
    <property type="match status" value="1"/>
</dbReference>
<evidence type="ECO:0000259" key="8">
    <source>
        <dbReference type="PROSITE" id="PS50238"/>
    </source>
</evidence>
<dbReference type="RefSeq" id="XP_032802284.1">
    <property type="nucleotide sequence ID" value="XM_032946393.1"/>
</dbReference>
<dbReference type="CDD" id="cd11888">
    <property type="entry name" value="SH3_ARHGAP9_like"/>
    <property type="match status" value="1"/>
</dbReference>
<feature type="region of interest" description="Disordered" evidence="4">
    <location>
        <begin position="381"/>
        <end position="410"/>
    </location>
</feature>
<feature type="compositionally biased region" description="Polar residues" evidence="4">
    <location>
        <begin position="340"/>
        <end position="350"/>
    </location>
</feature>
<name>A0AAJ7SMZ6_PETMA</name>
<dbReference type="SMART" id="SM00456">
    <property type="entry name" value="WW"/>
    <property type="match status" value="2"/>
</dbReference>
<dbReference type="KEGG" id="pmrn:116938779"/>
<feature type="compositionally biased region" description="Acidic residues" evidence="4">
    <location>
        <begin position="637"/>
        <end position="648"/>
    </location>
</feature>
<dbReference type="CDD" id="cd00201">
    <property type="entry name" value="WW"/>
    <property type="match status" value="1"/>
</dbReference>
<reference evidence="10" key="1">
    <citation type="submission" date="2025-08" db="UniProtKB">
        <authorList>
            <consortium name="RefSeq"/>
        </authorList>
    </citation>
    <scope>IDENTIFICATION</scope>
    <source>
        <tissue evidence="10">Sperm</tissue>
    </source>
</reference>
<dbReference type="Gene3D" id="2.20.70.10">
    <property type="match status" value="1"/>
</dbReference>
<dbReference type="PROSITE" id="PS50003">
    <property type="entry name" value="PH_DOMAIN"/>
    <property type="match status" value="1"/>
</dbReference>
<evidence type="ECO:0000313" key="9">
    <source>
        <dbReference type="Proteomes" id="UP001318040"/>
    </source>
</evidence>
<dbReference type="Gene3D" id="2.30.30.40">
    <property type="entry name" value="SH3 Domains"/>
    <property type="match status" value="1"/>
</dbReference>
<dbReference type="InterPro" id="IPR001202">
    <property type="entry name" value="WW_dom"/>
</dbReference>
<feature type="compositionally biased region" description="Basic and acidic residues" evidence="4">
    <location>
        <begin position="651"/>
        <end position="661"/>
    </location>
</feature>
<evidence type="ECO:0000256" key="2">
    <source>
        <dbReference type="ARBA" id="ARBA00022468"/>
    </source>
</evidence>
<evidence type="ECO:0000256" key="1">
    <source>
        <dbReference type="ARBA" id="ARBA00022443"/>
    </source>
</evidence>
<feature type="domain" description="WW" evidence="7">
    <location>
        <begin position="204"/>
        <end position="238"/>
    </location>
</feature>
<dbReference type="PROSITE" id="PS50002">
    <property type="entry name" value="SH3"/>
    <property type="match status" value="1"/>
</dbReference>
<dbReference type="PANTHER" id="PTHR23176">
    <property type="entry name" value="RHO/RAC/CDC GTPASE-ACTIVATING PROTEIN"/>
    <property type="match status" value="1"/>
</dbReference>
<dbReference type="GO" id="GO:0005096">
    <property type="term" value="F:GTPase activator activity"/>
    <property type="evidence" value="ECO:0007669"/>
    <property type="project" value="UniProtKB-KW"/>
</dbReference>
<dbReference type="Pfam" id="PF00018">
    <property type="entry name" value="SH3_1"/>
    <property type="match status" value="1"/>
</dbReference>
<dbReference type="SUPFAM" id="SSF50044">
    <property type="entry name" value="SH3-domain"/>
    <property type="match status" value="1"/>
</dbReference>
<organism evidence="9 10">
    <name type="scientific">Petromyzon marinus</name>
    <name type="common">Sea lamprey</name>
    <dbReference type="NCBI Taxonomy" id="7757"/>
    <lineage>
        <taxon>Eukaryota</taxon>
        <taxon>Metazoa</taxon>
        <taxon>Chordata</taxon>
        <taxon>Craniata</taxon>
        <taxon>Vertebrata</taxon>
        <taxon>Cyclostomata</taxon>
        <taxon>Hyperoartia</taxon>
        <taxon>Petromyzontiformes</taxon>
        <taxon>Petromyzontidae</taxon>
        <taxon>Petromyzon</taxon>
    </lineage>
</organism>
<evidence type="ECO:0000259" key="6">
    <source>
        <dbReference type="PROSITE" id="PS50003"/>
    </source>
</evidence>
<feature type="region of interest" description="Disordered" evidence="4">
    <location>
        <begin position="232"/>
        <end position="260"/>
    </location>
</feature>
<sequence length="900" mass="98826">MSGVQSASGIPSTPHPKVRALYGYEYISSDGRVIKMTEGEEFFLLKKANEDWWQVKRPTESKPIYVPATYVEEKPIEQSPVLKTFGKIASFNGAGSGLRNGSTDQPTSPKSKIVATISLPLNPYEGFRGSVLMQDDSEYAEITFKEEEETTHLSTGSSQSPSPLPNSPLALTARSSSPVYTNLEELKLVQGTDFPPTPTGEPIVTSEDSWETHLDESSNRFFYRNLLSGEMSWKPPRRARPPTPPPDYSPSQSSLAAAPQAILPPGWQEEMDAKGEISFTHLASPDKWKRLMDENGKVYFYTSKGDSVWELPKLESPPPTEEPRAGTLPRASHASERSLHSSTLPRGTGTSSSSSFSSSSAAMTQDVKPALSSFGMATLPRASAGSSDRQFGTGAGGSSSGSGSSGIGSTTSALAATSLVATLRPGGPDKPQLVLTEQGTVTAVNWRVRQGGLDRAIQAKSVFIPDEPKITPHKRTLSDHDLSDKAAPATVNPLSPPLDKAGMLNKTKIMEAGKKLRKNWAPSWVVLSGSSLVFHKEPKAQTAASWKTGSAQSKPEGSVELRGAHVEWARDKSSKKNVFQIQTGTGHHEFLLQSDNDTIINEWFQAIRSVIQKLSSEPGNRDEVFLSVVKFGGNFDEVDGSGGEEESSESPLREKSKDSKRPWAVGKPAVVESTDKKKAKRKLMKFFPKRPPIQSLRDKGLIKEQVFGCPLAMLCERENTTVPKFVQLSIETVDKRGLCIDGIYRVSGNLATIQKLRFLVDHEEKVSLDESHWEDIHVITGALKMFFRELPEPLFPFNQFDPFISAIKLQDSREKLTKIKEQVQKLPKPNKDTMRALFEHLKKVIACGDANRMTTQSVAIVFGPTLLRPENESSSMAFHLVYQNQIVEFILSEFTTVFGV</sequence>
<dbReference type="GO" id="GO:0005737">
    <property type="term" value="C:cytoplasm"/>
    <property type="evidence" value="ECO:0007669"/>
    <property type="project" value="TreeGrafter"/>
</dbReference>
<dbReference type="PROSITE" id="PS50020">
    <property type="entry name" value="WW_DOMAIN_2"/>
    <property type="match status" value="1"/>
</dbReference>
<keyword evidence="1 3" id="KW-0728">SH3 domain</keyword>
<dbReference type="InterPro" id="IPR036028">
    <property type="entry name" value="SH3-like_dom_sf"/>
</dbReference>
<dbReference type="FunFam" id="2.30.29.30:FF:000182">
    <property type="entry name" value="Rho GTPase activating protein 9"/>
    <property type="match status" value="1"/>
</dbReference>
<feature type="region of interest" description="Disordered" evidence="4">
    <location>
        <begin position="310"/>
        <end position="360"/>
    </location>
</feature>
<dbReference type="InterPro" id="IPR001452">
    <property type="entry name" value="SH3_domain"/>
</dbReference>
<evidence type="ECO:0000259" key="7">
    <source>
        <dbReference type="PROSITE" id="PS50020"/>
    </source>
</evidence>
<keyword evidence="2" id="KW-0343">GTPase activation</keyword>
<dbReference type="Proteomes" id="UP001318040">
    <property type="component" value="Chromosome 4"/>
</dbReference>
<evidence type="ECO:0000259" key="5">
    <source>
        <dbReference type="PROSITE" id="PS50002"/>
    </source>
</evidence>
<dbReference type="CDD" id="cd04403">
    <property type="entry name" value="RhoGAP_ARHGAP27_15_12_9"/>
    <property type="match status" value="1"/>
</dbReference>
<feature type="domain" description="PH" evidence="6">
    <location>
        <begin position="497"/>
        <end position="612"/>
    </location>
</feature>
<evidence type="ECO:0000256" key="4">
    <source>
        <dbReference type="SAM" id="MobiDB-lite"/>
    </source>
</evidence>
<feature type="compositionally biased region" description="Low complexity" evidence="4">
    <location>
        <begin position="249"/>
        <end position="260"/>
    </location>
</feature>
<gene>
    <name evidence="10" type="primary">LOC116938779</name>
</gene>
<feature type="domain" description="SH3" evidence="5">
    <location>
        <begin position="13"/>
        <end position="76"/>
    </location>
</feature>
<dbReference type="InterPro" id="IPR000198">
    <property type="entry name" value="RhoGAP_dom"/>
</dbReference>
<feature type="region of interest" description="Disordered" evidence="4">
    <location>
        <begin position="637"/>
        <end position="666"/>
    </location>
</feature>
<dbReference type="SMART" id="SM00233">
    <property type="entry name" value="PH"/>
    <property type="match status" value="1"/>
</dbReference>
<evidence type="ECO:0000313" key="10">
    <source>
        <dbReference type="RefSeq" id="XP_032802284.1"/>
    </source>
</evidence>
<dbReference type="CDD" id="cd13233">
    <property type="entry name" value="PH_ARHGAP9-like"/>
    <property type="match status" value="1"/>
</dbReference>
<dbReference type="Gene3D" id="1.10.555.10">
    <property type="entry name" value="Rho GTPase activation protein"/>
    <property type="match status" value="1"/>
</dbReference>
<dbReference type="SUPFAM" id="SSF48350">
    <property type="entry name" value="GTPase activation domain, GAP"/>
    <property type="match status" value="1"/>
</dbReference>
<accession>A0AAJ7SMZ6</accession>
<feature type="compositionally biased region" description="Low complexity" evidence="4">
    <location>
        <begin position="351"/>
        <end position="360"/>
    </location>
</feature>
<feature type="compositionally biased region" description="Low complexity" evidence="4">
    <location>
        <begin position="157"/>
        <end position="171"/>
    </location>
</feature>
<proteinExistence type="predicted"/>
<dbReference type="GO" id="GO:0007165">
    <property type="term" value="P:signal transduction"/>
    <property type="evidence" value="ECO:0007669"/>
    <property type="project" value="InterPro"/>
</dbReference>
<dbReference type="InterPro" id="IPR001849">
    <property type="entry name" value="PH_domain"/>
</dbReference>
<dbReference type="Gene3D" id="2.30.29.30">
    <property type="entry name" value="Pleckstrin-homology domain (PH domain)/Phosphotyrosine-binding domain (PTB)"/>
    <property type="match status" value="1"/>
</dbReference>
<dbReference type="Pfam" id="PF00620">
    <property type="entry name" value="RhoGAP"/>
    <property type="match status" value="1"/>
</dbReference>
<protein>
    <submittedName>
        <fullName evidence="10">Rho GTPase-activating protein 12-like isoform X1</fullName>
    </submittedName>
</protein>
<feature type="compositionally biased region" description="Gly residues" evidence="4">
    <location>
        <begin position="393"/>
        <end position="406"/>
    </location>
</feature>
<dbReference type="InterPro" id="IPR050729">
    <property type="entry name" value="Rho-GAP"/>
</dbReference>
<dbReference type="FunFam" id="1.10.555.10:FF:000003">
    <property type="entry name" value="Putative rho GTPase-activating protein 12"/>
    <property type="match status" value="1"/>
</dbReference>
<dbReference type="PANTHER" id="PTHR23176:SF129">
    <property type="entry name" value="RHO GTPASE ACTIVATING PROTEIN AT 16F, ISOFORM E-RELATED"/>
    <property type="match status" value="1"/>
</dbReference>
<dbReference type="PROSITE" id="PS50238">
    <property type="entry name" value="RHOGAP"/>
    <property type="match status" value="1"/>
</dbReference>
<evidence type="ECO:0000256" key="3">
    <source>
        <dbReference type="PROSITE-ProRule" id="PRU00192"/>
    </source>
</evidence>
<dbReference type="SUPFAM" id="SSF50729">
    <property type="entry name" value="PH domain-like"/>
    <property type="match status" value="1"/>
</dbReference>
<dbReference type="AlphaFoldDB" id="A0AAJ7SMZ6"/>
<dbReference type="Pfam" id="PF16618">
    <property type="entry name" value="SH3-WW_linker"/>
    <property type="match status" value="1"/>
</dbReference>
<feature type="domain" description="Rho-GAP" evidence="8">
    <location>
        <begin position="709"/>
        <end position="898"/>
    </location>
</feature>